<accession>A0A0F6SGL6</accession>
<dbReference type="KEGG" id="samy:DB32_006058"/>
<organism evidence="1 2">
    <name type="scientific">Sandaracinus amylolyticus</name>
    <dbReference type="NCBI Taxonomy" id="927083"/>
    <lineage>
        <taxon>Bacteria</taxon>
        <taxon>Pseudomonadati</taxon>
        <taxon>Myxococcota</taxon>
        <taxon>Polyangia</taxon>
        <taxon>Polyangiales</taxon>
        <taxon>Sandaracinaceae</taxon>
        <taxon>Sandaracinus</taxon>
    </lineage>
</organism>
<evidence type="ECO:0000313" key="1">
    <source>
        <dbReference type="EMBL" id="AKF08909.1"/>
    </source>
</evidence>
<dbReference type="EMBL" id="CP011125">
    <property type="protein sequence ID" value="AKF08909.1"/>
    <property type="molecule type" value="Genomic_DNA"/>
</dbReference>
<keyword evidence="2" id="KW-1185">Reference proteome</keyword>
<evidence type="ECO:0000313" key="2">
    <source>
        <dbReference type="Proteomes" id="UP000034883"/>
    </source>
</evidence>
<reference evidence="1 2" key="1">
    <citation type="submission" date="2015-03" db="EMBL/GenBank/DDBJ databases">
        <title>Genome assembly of Sandaracinus amylolyticus DSM 53668.</title>
        <authorList>
            <person name="Sharma G."/>
            <person name="Subramanian S."/>
        </authorList>
    </citation>
    <scope>NUCLEOTIDE SEQUENCE [LARGE SCALE GENOMIC DNA]</scope>
    <source>
        <strain evidence="1 2">DSM 53668</strain>
    </source>
</reference>
<sequence length="44" mass="5525">MEIWVSNEDDVQRRRERLHRRLDPIGMGHLVEHIIRNWNTHRPR</sequence>
<proteinExistence type="predicted"/>
<dbReference type="Proteomes" id="UP000034883">
    <property type="component" value="Chromosome"/>
</dbReference>
<protein>
    <submittedName>
        <fullName evidence="1">Uncharacterized protein</fullName>
    </submittedName>
</protein>
<gene>
    <name evidence="1" type="ORF">DB32_006058</name>
</gene>
<name>A0A0F6SGL6_9BACT</name>
<dbReference type="AlphaFoldDB" id="A0A0F6SGL6"/>